<protein>
    <submittedName>
        <fullName evidence="1">Uncharacterized protein</fullName>
    </submittedName>
</protein>
<organism evidence="1 2">
    <name type="scientific">Stylonychia lemnae</name>
    <name type="common">Ciliate</name>
    <dbReference type="NCBI Taxonomy" id="5949"/>
    <lineage>
        <taxon>Eukaryota</taxon>
        <taxon>Sar</taxon>
        <taxon>Alveolata</taxon>
        <taxon>Ciliophora</taxon>
        <taxon>Intramacronucleata</taxon>
        <taxon>Spirotrichea</taxon>
        <taxon>Stichotrichia</taxon>
        <taxon>Sporadotrichida</taxon>
        <taxon>Oxytrichidae</taxon>
        <taxon>Stylonychinae</taxon>
        <taxon>Stylonychia</taxon>
    </lineage>
</organism>
<dbReference type="InterPro" id="IPR007858">
    <property type="entry name" value="Dpy-30_motif"/>
</dbReference>
<dbReference type="SUPFAM" id="SSF47391">
    <property type="entry name" value="Dimerization-anchoring domain of cAMP-dependent PK regulatory subunit"/>
    <property type="match status" value="1"/>
</dbReference>
<keyword evidence="2" id="KW-1185">Reference proteome</keyword>
<dbReference type="Pfam" id="PF05186">
    <property type="entry name" value="Dpy-30"/>
    <property type="match status" value="1"/>
</dbReference>
<evidence type="ECO:0000313" key="2">
    <source>
        <dbReference type="Proteomes" id="UP000039865"/>
    </source>
</evidence>
<reference evidence="1 2" key="1">
    <citation type="submission" date="2014-06" db="EMBL/GenBank/DDBJ databases">
        <authorList>
            <person name="Swart Estienne"/>
        </authorList>
    </citation>
    <scope>NUCLEOTIDE SEQUENCE [LARGE SCALE GENOMIC DNA]</scope>
    <source>
        <strain evidence="1 2">130c</strain>
    </source>
</reference>
<evidence type="ECO:0000313" key="1">
    <source>
        <dbReference type="EMBL" id="CDW75822.1"/>
    </source>
</evidence>
<dbReference type="Proteomes" id="UP000039865">
    <property type="component" value="Unassembled WGS sequence"/>
</dbReference>
<dbReference type="EMBL" id="CCKQ01004668">
    <property type="protein sequence ID" value="CDW75822.1"/>
    <property type="molecule type" value="Genomic_DNA"/>
</dbReference>
<accession>A0A078A1Z7</accession>
<name>A0A078A1Z7_STYLE</name>
<sequence>MQSKMQYYLYQTGIDELLNDAFKQVAINKPSDPIVYIAQYLRNGQNLILLVSLINQPNKYNVLKKSTIQLINQEDLDRPFTEEGAITITKNKVVGINYQQIKTNLIAIAENQVQENDEIDSDEEIPKIRPEQVQFQLIQILQIRIRIQRTIQNST</sequence>
<gene>
    <name evidence="1" type="primary">Contig19029.g20181</name>
    <name evidence="1" type="ORF">STYLEM_4817</name>
</gene>
<proteinExistence type="predicted"/>
<dbReference type="AlphaFoldDB" id="A0A078A1Z7"/>
<dbReference type="Gene3D" id="1.20.890.10">
    <property type="entry name" value="cAMP-dependent protein kinase regulatory subunit, dimerization-anchoring domain"/>
    <property type="match status" value="1"/>
</dbReference>
<dbReference type="InParanoid" id="A0A078A1Z7"/>